<reference evidence="4" key="1">
    <citation type="submission" date="2021-06" db="EMBL/GenBank/DDBJ databases">
        <authorList>
            <consortium name="Wellcome Sanger Institute Data Sharing"/>
        </authorList>
    </citation>
    <scope>NUCLEOTIDE SEQUENCE [LARGE SCALE GENOMIC DNA]</scope>
</reference>
<dbReference type="InterPro" id="IPR016187">
    <property type="entry name" value="CTDL_fold"/>
</dbReference>
<accession>A0A8C4RSI8</accession>
<dbReference type="Pfam" id="PF06482">
    <property type="entry name" value="Endostatin"/>
    <property type="match status" value="1"/>
</dbReference>
<dbReference type="InterPro" id="IPR045463">
    <property type="entry name" value="XV/XVIII_trimerization_dom"/>
</dbReference>
<organism evidence="4 5">
    <name type="scientific">Erpetoichthys calabaricus</name>
    <name type="common">Rope fish</name>
    <name type="synonym">Calamoichthys calabaricus</name>
    <dbReference type="NCBI Taxonomy" id="27687"/>
    <lineage>
        <taxon>Eukaryota</taxon>
        <taxon>Metazoa</taxon>
        <taxon>Chordata</taxon>
        <taxon>Craniata</taxon>
        <taxon>Vertebrata</taxon>
        <taxon>Euteleostomi</taxon>
        <taxon>Actinopterygii</taxon>
        <taxon>Polypteriformes</taxon>
        <taxon>Polypteridae</taxon>
        <taxon>Erpetoichthys</taxon>
    </lineage>
</organism>
<reference evidence="4" key="2">
    <citation type="submission" date="2025-08" db="UniProtKB">
        <authorList>
            <consortium name="Ensembl"/>
        </authorList>
    </citation>
    <scope>IDENTIFICATION</scope>
</reference>
<dbReference type="Ensembl" id="ENSECRT00000006313.1">
    <property type="protein sequence ID" value="ENSECRP00000006214.1"/>
    <property type="gene ID" value="ENSECRG00000004134.1"/>
</dbReference>
<protein>
    <submittedName>
        <fullName evidence="4">Uncharacterized protein</fullName>
    </submittedName>
</protein>
<dbReference type="AlphaFoldDB" id="A0A8C4RSI8"/>
<feature type="domain" description="Collagen type XV/XVIII trimerization" evidence="3">
    <location>
        <begin position="29"/>
        <end position="77"/>
    </location>
</feature>
<feature type="compositionally biased region" description="Pro residues" evidence="1">
    <location>
        <begin position="8"/>
        <end position="21"/>
    </location>
</feature>
<dbReference type="InterPro" id="IPR010515">
    <property type="entry name" value="Collagenase_NC10/endostatin"/>
</dbReference>
<dbReference type="GeneTree" id="ENSGT00940000158302"/>
<feature type="domain" description="Collagenase NC10/endostatin" evidence="2">
    <location>
        <begin position="97"/>
        <end position="238"/>
    </location>
</feature>
<evidence type="ECO:0000313" key="5">
    <source>
        <dbReference type="Proteomes" id="UP000694620"/>
    </source>
</evidence>
<name>A0A8C4RSI8_ERPCA</name>
<dbReference type="SUPFAM" id="SSF56436">
    <property type="entry name" value="C-type lectin-like"/>
    <property type="match status" value="1"/>
</dbReference>
<proteinExistence type="predicted"/>
<dbReference type="Gene3D" id="3.40.1620.70">
    <property type="match status" value="1"/>
</dbReference>
<dbReference type="Gene3D" id="3.10.100.10">
    <property type="entry name" value="Mannose-Binding Protein A, subunit A"/>
    <property type="match status" value="1"/>
</dbReference>
<sequence>MFGSAVPLPGPPGPPGQPGPPGIGTANAVITYRNLEGLLRDSYRTAEGTLIYITDKSELYIRVRQGWRKVQLGDLIPITGDSPPLPGSPVLVRDIYLHLVALNAPLSGDMMGIRGADNQCFQQARAMGLVSTYRAFLSSQLQDLATIVKKADRFNTPIVNLKGEILFNNWIEIFANNGQFNPQIPIYSFDGRNVLTDPSWPQKMIWHGSSPGGIRLMSSYCEAWRAGDMAVTGQASFLPRVK</sequence>
<evidence type="ECO:0000259" key="2">
    <source>
        <dbReference type="Pfam" id="PF06482"/>
    </source>
</evidence>
<feature type="region of interest" description="Disordered" evidence="1">
    <location>
        <begin position="1"/>
        <end position="25"/>
    </location>
</feature>
<dbReference type="Pfam" id="PF20010">
    <property type="entry name" value="Collagen_trimer"/>
    <property type="match status" value="1"/>
</dbReference>
<evidence type="ECO:0000259" key="3">
    <source>
        <dbReference type="Pfam" id="PF20010"/>
    </source>
</evidence>
<evidence type="ECO:0000313" key="4">
    <source>
        <dbReference type="Ensembl" id="ENSECRP00000006214.1"/>
    </source>
</evidence>
<reference evidence="4" key="3">
    <citation type="submission" date="2025-09" db="UniProtKB">
        <authorList>
            <consortium name="Ensembl"/>
        </authorList>
    </citation>
    <scope>IDENTIFICATION</scope>
</reference>
<dbReference type="InterPro" id="IPR016186">
    <property type="entry name" value="C-type_lectin-like/link_sf"/>
</dbReference>
<dbReference type="Proteomes" id="UP000694620">
    <property type="component" value="Chromosome 6"/>
</dbReference>
<evidence type="ECO:0000256" key="1">
    <source>
        <dbReference type="SAM" id="MobiDB-lite"/>
    </source>
</evidence>
<keyword evidence="5" id="KW-1185">Reference proteome</keyword>
<dbReference type="FunFam" id="3.40.1620.70:FF:000003">
    <property type="entry name" value="Collagen type XVIII alpha 1"/>
    <property type="match status" value="1"/>
</dbReference>